<evidence type="ECO:0000313" key="1">
    <source>
        <dbReference type="EMBL" id="KAJ2901075.1"/>
    </source>
</evidence>
<name>A0ACC1MA13_9FUNG</name>
<evidence type="ECO:0000313" key="2">
    <source>
        <dbReference type="Proteomes" id="UP001139981"/>
    </source>
</evidence>
<dbReference type="EC" id="2.1.2.9" evidence="1"/>
<organism evidence="1 2">
    <name type="scientific">Coemansia aciculifera</name>
    <dbReference type="NCBI Taxonomy" id="417176"/>
    <lineage>
        <taxon>Eukaryota</taxon>
        <taxon>Fungi</taxon>
        <taxon>Fungi incertae sedis</taxon>
        <taxon>Zoopagomycota</taxon>
        <taxon>Kickxellomycotina</taxon>
        <taxon>Kickxellomycetes</taxon>
        <taxon>Kickxellales</taxon>
        <taxon>Kickxellaceae</taxon>
        <taxon>Coemansia</taxon>
    </lineage>
</organism>
<accession>A0ACC1MA13</accession>
<sequence length="447" mass="50386">MAAATMLSHARHLAQCRAKHSLFPTCRRSFSKSAPAAGLKVLFFGSDEFGERVLRQLEGNRTGTQPLIDHLEVVCPMSQWRMKKEKKVYSYQSPVEKLALKKNLKAHHPHTSSMSTWMVPMIDEGNISGQFDIGVVASFGRFLPRRIINGFKSGMINVHPSLLPQYRGPSPIQTAMLEGDTMSGVTIQELHPTVIDSGRVLAQAPYPFPPDAPVGQLIDEMGVLGGQLTLKVLSDLAFAREQSIEQDETKVTHTRLFDREDSVIIWEEMTAEDIYRVHRAFYHKEPLHTCMRIKNKVKWVQFLELSIAPQHIPPLNEKFLDFPPGSVFYAKKVPYVEISCLGGGRIHATRFRVSGKAERDPFQFIAGYVKAWKDKRMITRPISTKYLTPPFVYPAGYVKPSSYTDSYANNTVKLKYCTALANKRLMDNAGYSLSDNDDTDDANDDES</sequence>
<protein>
    <submittedName>
        <fullName evidence="1">Methionyl-tRNA formyltransferase</fullName>
        <ecNumber evidence="1">2.1.2.9</ecNumber>
    </submittedName>
</protein>
<keyword evidence="2" id="KW-1185">Reference proteome</keyword>
<comment type="caution">
    <text evidence="1">The sequence shown here is derived from an EMBL/GenBank/DDBJ whole genome shotgun (WGS) entry which is preliminary data.</text>
</comment>
<proteinExistence type="predicted"/>
<dbReference type="Proteomes" id="UP001139981">
    <property type="component" value="Unassembled WGS sequence"/>
</dbReference>
<dbReference type="EMBL" id="JANBVB010000001">
    <property type="protein sequence ID" value="KAJ2901075.1"/>
    <property type="molecule type" value="Genomic_DNA"/>
</dbReference>
<keyword evidence="1" id="KW-0808">Transferase</keyword>
<reference evidence="1" key="1">
    <citation type="submission" date="2022-07" db="EMBL/GenBank/DDBJ databases">
        <title>Phylogenomic reconstructions and comparative analyses of Kickxellomycotina fungi.</title>
        <authorList>
            <person name="Reynolds N.K."/>
            <person name="Stajich J.E."/>
            <person name="Barry K."/>
            <person name="Grigoriev I.V."/>
            <person name="Crous P."/>
            <person name="Smith M.E."/>
        </authorList>
    </citation>
    <scope>NUCLEOTIDE SEQUENCE</scope>
    <source>
        <strain evidence="1">CBS 190363</strain>
    </source>
</reference>
<gene>
    <name evidence="1" type="primary">FMT1</name>
    <name evidence="1" type="ORF">IWW38_000040</name>
</gene>